<evidence type="ECO:0000313" key="3">
    <source>
        <dbReference type="EMBL" id="REE93128.1"/>
    </source>
</evidence>
<gene>
    <name evidence="3" type="ORF">A8990_102215</name>
</gene>
<proteinExistence type="inferred from homology"/>
<dbReference type="AlphaFoldDB" id="A0A3D9SE24"/>
<evidence type="ECO:0000313" key="4">
    <source>
        <dbReference type="Proteomes" id="UP000256304"/>
    </source>
</evidence>
<keyword evidence="2" id="KW-0732">Signal</keyword>
<feature type="signal peptide" evidence="2">
    <location>
        <begin position="1"/>
        <end position="24"/>
    </location>
</feature>
<dbReference type="RefSeq" id="WP_116187574.1">
    <property type="nucleotide sequence ID" value="NZ_QTTN01000002.1"/>
</dbReference>
<comment type="caution">
    <text evidence="3">The sequence shown here is derived from an EMBL/GenBank/DDBJ whole genome shotgun (WGS) entry which is preliminary data.</text>
</comment>
<feature type="chain" id="PRO_5017689969" evidence="2">
    <location>
        <begin position="25"/>
        <end position="604"/>
    </location>
</feature>
<comment type="similarity">
    <text evidence="1">Belongs to the bacterial solute-binding protein 1 family.</text>
</comment>
<name>A0A3D9SE24_9BACL</name>
<organism evidence="3 4">
    <name type="scientific">Paenibacillus taihuensis</name>
    <dbReference type="NCBI Taxonomy" id="1156355"/>
    <lineage>
        <taxon>Bacteria</taxon>
        <taxon>Bacillati</taxon>
        <taxon>Bacillota</taxon>
        <taxon>Bacilli</taxon>
        <taxon>Bacillales</taxon>
        <taxon>Paenibacillaceae</taxon>
        <taxon>Paenibacillus</taxon>
    </lineage>
</organism>
<sequence length="604" mass="67149">MKRYAKYTKLATLSLVISMLPTLAACSDNGNSNSNSSNNGATANNNQAAVSNAPAANNSAKPTEMWKQKFDPPITITSAVVDDGASRGNAFKPGESMENNAMLKWMKDNMGIDVKYDFIVTKSEDYDTKMRLLLSSGGKLPDVFGTSGDILQSMLAANKLMPLDDAIEKYAHPEYKKMLEKFSYAMGEVKKDGHIYGIPAFFMGDEGTVMWVRKDWLDNLGLKAPTTLAEFQEVIKQFTENDPDKNGKNDTVGLAVPLKEGPWTWMGQTDAIVGALTDQMINTYDVRSFWNKGADGKLSYGAIHPDAKKYLETMKDWMSKGYIDKEAGIKDPMKTSELVASGKAGVIFGPFWMGDWPLSDASKVDPKADFEPFPLPAGPDGKFGRAEKPITAGFTVFNKDFKNIEAWFAYFNKMFAKGLEQEGDPYYDTRWQNGFLEGYDYVTVDGKVVKADFKENGVPEDKWPLKDGSKMDMRFMTTNILAGGVTTVPFSNDEPVKKFLADPNAEALTSREVDVKAMKRKQIEAAGVRINQGITEGKNYFTGPVTPTMKSKGQLLQKLATEAYLKIIYGEKPIEYFDEFVKEWLANGGQKITDEVNDWYAKNQ</sequence>
<dbReference type="InterPro" id="IPR050490">
    <property type="entry name" value="Bact_solute-bd_prot1"/>
</dbReference>
<evidence type="ECO:0000256" key="1">
    <source>
        <dbReference type="ARBA" id="ARBA00008520"/>
    </source>
</evidence>
<dbReference type="PROSITE" id="PS51257">
    <property type="entry name" value="PROKAR_LIPOPROTEIN"/>
    <property type="match status" value="1"/>
</dbReference>
<reference evidence="3 4" key="1">
    <citation type="submission" date="2018-08" db="EMBL/GenBank/DDBJ databases">
        <title>Genomic Encyclopedia of Type Strains, Phase III (KMG-III): the genomes of soil and plant-associated and newly described type strains.</title>
        <authorList>
            <person name="Whitman W."/>
        </authorList>
    </citation>
    <scope>NUCLEOTIDE SEQUENCE [LARGE SCALE GENOMIC DNA]</scope>
    <source>
        <strain evidence="3 4">CGMCC 1.10966</strain>
    </source>
</reference>
<dbReference type="CDD" id="cd13580">
    <property type="entry name" value="PBP2_AlgQ_like_1"/>
    <property type="match status" value="1"/>
</dbReference>
<dbReference type="PANTHER" id="PTHR43649">
    <property type="entry name" value="ARABINOSE-BINDING PROTEIN-RELATED"/>
    <property type="match status" value="1"/>
</dbReference>
<protein>
    <submittedName>
        <fullName evidence="3">Putative aldouronate transport system substrate-binding protein</fullName>
    </submittedName>
</protein>
<evidence type="ECO:0000256" key="2">
    <source>
        <dbReference type="SAM" id="SignalP"/>
    </source>
</evidence>
<dbReference type="SUPFAM" id="SSF53850">
    <property type="entry name" value="Periplasmic binding protein-like II"/>
    <property type="match status" value="1"/>
</dbReference>
<dbReference type="PANTHER" id="PTHR43649:SF31">
    <property type="entry name" value="SN-GLYCEROL-3-PHOSPHATE-BINDING PERIPLASMIC PROTEIN UGPB"/>
    <property type="match status" value="1"/>
</dbReference>
<dbReference type="EMBL" id="QTTN01000002">
    <property type="protein sequence ID" value="REE93128.1"/>
    <property type="molecule type" value="Genomic_DNA"/>
</dbReference>
<dbReference type="Gene3D" id="3.40.190.10">
    <property type="entry name" value="Periplasmic binding protein-like II"/>
    <property type="match status" value="2"/>
</dbReference>
<keyword evidence="4" id="KW-1185">Reference proteome</keyword>
<dbReference type="OrthoDB" id="9787283at2"/>
<dbReference type="Proteomes" id="UP000256304">
    <property type="component" value="Unassembled WGS sequence"/>
</dbReference>
<accession>A0A3D9SE24</accession>